<dbReference type="OrthoDB" id="430207at2759"/>
<keyword evidence="5" id="KW-0472">Membrane</keyword>
<name>A0A9Q1GS63_9CARY</name>
<evidence type="ECO:0008006" key="9">
    <source>
        <dbReference type="Google" id="ProtNLM"/>
    </source>
</evidence>
<reference evidence="7" key="1">
    <citation type="submission" date="2022-04" db="EMBL/GenBank/DDBJ databases">
        <title>Carnegiea gigantea Genome sequencing and assembly v2.</title>
        <authorList>
            <person name="Copetti D."/>
            <person name="Sanderson M.J."/>
            <person name="Burquez A."/>
            <person name="Wojciechowski M.F."/>
        </authorList>
    </citation>
    <scope>NUCLEOTIDE SEQUENCE</scope>
    <source>
        <strain evidence="7">SGP5-SGP5p</strain>
        <tissue evidence="7">Aerial part</tissue>
    </source>
</reference>
<comment type="caution">
    <text evidence="7">The sequence shown here is derived from an EMBL/GenBank/DDBJ whole genome shotgun (WGS) entry which is preliminary data.</text>
</comment>
<keyword evidence="4" id="KW-1133">Transmembrane helix</keyword>
<keyword evidence="8" id="KW-1185">Reference proteome</keyword>
<keyword evidence="3" id="KW-0812">Transmembrane</keyword>
<evidence type="ECO:0000256" key="4">
    <source>
        <dbReference type="ARBA" id="ARBA00022989"/>
    </source>
</evidence>
<comment type="similarity">
    <text evidence="2 6">Belongs to the peroxisomal membrane protein PXMP2/4 family.</text>
</comment>
<dbReference type="Proteomes" id="UP001153076">
    <property type="component" value="Unassembled WGS sequence"/>
</dbReference>
<organism evidence="7 8">
    <name type="scientific">Carnegiea gigantea</name>
    <dbReference type="NCBI Taxonomy" id="171969"/>
    <lineage>
        <taxon>Eukaryota</taxon>
        <taxon>Viridiplantae</taxon>
        <taxon>Streptophyta</taxon>
        <taxon>Embryophyta</taxon>
        <taxon>Tracheophyta</taxon>
        <taxon>Spermatophyta</taxon>
        <taxon>Magnoliopsida</taxon>
        <taxon>eudicotyledons</taxon>
        <taxon>Gunneridae</taxon>
        <taxon>Pentapetalae</taxon>
        <taxon>Caryophyllales</taxon>
        <taxon>Cactineae</taxon>
        <taxon>Cactaceae</taxon>
        <taxon>Cactoideae</taxon>
        <taxon>Echinocereeae</taxon>
        <taxon>Carnegiea</taxon>
    </lineage>
</organism>
<dbReference type="PANTHER" id="PTHR11266">
    <property type="entry name" value="PEROXISOMAL MEMBRANE PROTEIN 2, PXMP2 MPV17"/>
    <property type="match status" value="1"/>
</dbReference>
<evidence type="ECO:0000256" key="5">
    <source>
        <dbReference type="ARBA" id="ARBA00023136"/>
    </source>
</evidence>
<evidence type="ECO:0000256" key="3">
    <source>
        <dbReference type="ARBA" id="ARBA00022692"/>
    </source>
</evidence>
<proteinExistence type="inferred from homology"/>
<sequence>MVISVASKVRRGSVQLCRGYEAVESGIWDDGIRFLTSHHRQYHHLQRRAYAFFNSNGAGKPRNSKFPHFTYSTSSSSVPSGFLKWYLGMLETRPFITKSISSSLIFAVADVTSQMITLAPSDTYDMVRTLRVGVYGFLIMGPSQHLWFNFLSKIFPKKDLLSTFKKITMGQTIYGPIVNSLFFSYNAALRAAFEFGYVSNTYRMPHPWTVVPTRIWQGRMESPGETKEDIVARLRRDLLPTLKNGLMYWPLCDFLTFKFIPVHLQPLANSTFAYLWTIYLAYVASLKKVGEE</sequence>
<protein>
    <recommendedName>
        <fullName evidence="9">PXMP2/4 family protein 4</fullName>
    </recommendedName>
</protein>
<comment type="subcellular location">
    <subcellularLocation>
        <location evidence="1">Membrane</location>
        <topology evidence="1">Multi-pass membrane protein</topology>
    </subcellularLocation>
</comment>
<dbReference type="GO" id="GO:0005737">
    <property type="term" value="C:cytoplasm"/>
    <property type="evidence" value="ECO:0007669"/>
    <property type="project" value="TreeGrafter"/>
</dbReference>
<accession>A0A9Q1GS63</accession>
<gene>
    <name evidence="7" type="ORF">Cgig2_000339</name>
</gene>
<evidence type="ECO:0000313" key="7">
    <source>
        <dbReference type="EMBL" id="KAJ8426712.1"/>
    </source>
</evidence>
<evidence type="ECO:0000256" key="6">
    <source>
        <dbReference type="RuleBase" id="RU363053"/>
    </source>
</evidence>
<dbReference type="Pfam" id="PF04117">
    <property type="entry name" value="Mpv17_PMP22"/>
    <property type="match status" value="1"/>
</dbReference>
<evidence type="ECO:0000256" key="1">
    <source>
        <dbReference type="ARBA" id="ARBA00004141"/>
    </source>
</evidence>
<dbReference type="AlphaFoldDB" id="A0A9Q1GS63"/>
<dbReference type="InterPro" id="IPR007248">
    <property type="entry name" value="Mpv17_PMP22"/>
</dbReference>
<evidence type="ECO:0000256" key="2">
    <source>
        <dbReference type="ARBA" id="ARBA00006824"/>
    </source>
</evidence>
<dbReference type="PANTHER" id="PTHR11266:SF88">
    <property type="entry name" value="PROTEIN SYM1-LIKE"/>
    <property type="match status" value="1"/>
</dbReference>
<dbReference type="EMBL" id="JAKOGI010001248">
    <property type="protein sequence ID" value="KAJ8426712.1"/>
    <property type="molecule type" value="Genomic_DNA"/>
</dbReference>
<dbReference type="GO" id="GO:0016020">
    <property type="term" value="C:membrane"/>
    <property type="evidence" value="ECO:0007669"/>
    <property type="project" value="UniProtKB-SubCell"/>
</dbReference>
<evidence type="ECO:0000313" key="8">
    <source>
        <dbReference type="Proteomes" id="UP001153076"/>
    </source>
</evidence>